<dbReference type="EMBL" id="KL250737">
    <property type="protein sequence ID" value="KGB36024.1"/>
    <property type="molecule type" value="Genomic_DNA"/>
</dbReference>
<reference evidence="2" key="1">
    <citation type="journal article" date="2012" name="Nat. Genet.">
        <title>Whole-genome sequence of Schistosoma haematobium.</title>
        <authorList>
            <person name="Young N.D."/>
            <person name="Jex A.R."/>
            <person name="Li B."/>
            <person name="Liu S."/>
            <person name="Yang L."/>
            <person name="Xiong Z."/>
            <person name="Li Y."/>
            <person name="Cantacessi C."/>
            <person name="Hall R.S."/>
            <person name="Xu X."/>
            <person name="Chen F."/>
            <person name="Wu X."/>
            <person name="Zerlotini A."/>
            <person name="Oliveira G."/>
            <person name="Hofmann A."/>
            <person name="Zhang G."/>
            <person name="Fang X."/>
            <person name="Kang Y."/>
            <person name="Campbell B.E."/>
            <person name="Loukas A."/>
            <person name="Ranganathan S."/>
            <person name="Rollinson D."/>
            <person name="Rinaldi G."/>
            <person name="Brindley P.J."/>
            <person name="Yang H."/>
            <person name="Wang J."/>
            <person name="Wang J."/>
            <person name="Gasser R.B."/>
        </authorList>
    </citation>
    <scope>NUCLEOTIDE SEQUENCE [LARGE SCALE GENOMIC DNA]</scope>
</reference>
<protein>
    <submittedName>
        <fullName evidence="2">Uncharacterized protein</fullName>
    </submittedName>
</protein>
<feature type="region of interest" description="Disordered" evidence="1">
    <location>
        <begin position="27"/>
        <end position="55"/>
    </location>
</feature>
<evidence type="ECO:0000256" key="1">
    <source>
        <dbReference type="SAM" id="MobiDB-lite"/>
    </source>
</evidence>
<organism evidence="2">
    <name type="scientific">Schistosoma haematobium</name>
    <name type="common">Blood fluke</name>
    <dbReference type="NCBI Taxonomy" id="6185"/>
    <lineage>
        <taxon>Eukaryota</taxon>
        <taxon>Metazoa</taxon>
        <taxon>Spiralia</taxon>
        <taxon>Lophotrochozoa</taxon>
        <taxon>Platyhelminthes</taxon>
        <taxon>Trematoda</taxon>
        <taxon>Digenea</taxon>
        <taxon>Strigeidida</taxon>
        <taxon>Schistosomatoidea</taxon>
        <taxon>Schistosomatidae</taxon>
        <taxon>Schistosoma</taxon>
    </lineage>
</organism>
<gene>
    <name evidence="2" type="ORF">MS3_04296</name>
</gene>
<proteinExistence type="predicted"/>
<name>A0A094ZSF5_SCHHA</name>
<accession>A0A094ZSF5</accession>
<dbReference type="STRING" id="6185.A0A094ZSF5"/>
<evidence type="ECO:0000313" key="2">
    <source>
        <dbReference type="EMBL" id="KGB36024.1"/>
    </source>
</evidence>
<feature type="compositionally biased region" description="Basic and acidic residues" evidence="1">
    <location>
        <begin position="27"/>
        <end position="47"/>
    </location>
</feature>
<sequence length="81" mass="9320">MDYSRVPDRAVKLSELLDLALGTPDHLKLSDVEPDVEKPSNEPRSQNEAKISTSELAPNIFHNIQLFEEKIKQYQDDNRNK</sequence>
<dbReference type="AlphaFoldDB" id="A0A094ZSF5"/>